<evidence type="ECO:0000313" key="10">
    <source>
        <dbReference type="Proteomes" id="UP001630127"/>
    </source>
</evidence>
<dbReference type="Gene3D" id="2.20.70.10">
    <property type="match status" value="1"/>
</dbReference>
<evidence type="ECO:0000256" key="5">
    <source>
        <dbReference type="ARBA" id="ARBA00048763"/>
    </source>
</evidence>
<feature type="domain" description="WW" evidence="8">
    <location>
        <begin position="320"/>
        <end position="348"/>
    </location>
</feature>
<evidence type="ECO:0000313" key="9">
    <source>
        <dbReference type="EMBL" id="KAL3514487.1"/>
    </source>
</evidence>
<evidence type="ECO:0000256" key="4">
    <source>
        <dbReference type="ARBA" id="ARBA00048740"/>
    </source>
</evidence>
<dbReference type="CDD" id="cd02440">
    <property type="entry name" value="AdoMet_MTases"/>
    <property type="match status" value="1"/>
</dbReference>
<evidence type="ECO:0000256" key="1">
    <source>
        <dbReference type="ARBA" id="ARBA00018517"/>
    </source>
</evidence>
<dbReference type="PANTHER" id="PTHR14741:SF32">
    <property type="entry name" value="TRIMETHYLGUANOSINE SYNTHASE"/>
    <property type="match status" value="1"/>
</dbReference>
<evidence type="ECO:0000259" key="8">
    <source>
        <dbReference type="PROSITE" id="PS50020"/>
    </source>
</evidence>
<dbReference type="SUPFAM" id="SSF53335">
    <property type="entry name" value="S-adenosyl-L-methionine-dependent methyltransferases"/>
    <property type="match status" value="1"/>
</dbReference>
<comment type="catalytic activity">
    <reaction evidence="4">
        <text>a 5'-end (N(7)-methyl 5'-triphosphoguanosine)-ribonucleoside in snoRNA + S-adenosyl-L-methionine = a 5'-end (N(2),N(7)-dimethyl 5'-triphosphoguanosine)-ribonucleoside in snoRNA + S-adenosyl-L-homocysteine + H(+)</text>
        <dbReference type="Rhea" id="RHEA:78475"/>
        <dbReference type="Rhea" id="RHEA-COMP:19086"/>
        <dbReference type="Rhea" id="RHEA-COMP:19088"/>
        <dbReference type="ChEBI" id="CHEBI:15378"/>
        <dbReference type="ChEBI" id="CHEBI:57856"/>
        <dbReference type="ChEBI" id="CHEBI:59789"/>
        <dbReference type="ChEBI" id="CHEBI:156461"/>
        <dbReference type="ChEBI" id="CHEBI:172880"/>
    </reaction>
    <physiologicalReaction direction="left-to-right" evidence="4">
        <dbReference type="Rhea" id="RHEA:78476"/>
    </physiologicalReaction>
</comment>
<dbReference type="InterPro" id="IPR019012">
    <property type="entry name" value="RNA_cap_Gua-N2-MeTrfase"/>
</dbReference>
<evidence type="ECO:0000256" key="3">
    <source>
        <dbReference type="ARBA" id="ARBA00047418"/>
    </source>
</evidence>
<protein>
    <recommendedName>
        <fullName evidence="1">Trimethylguanosine synthase</fullName>
    </recommendedName>
    <alternativeName>
        <fullName evidence="7">Cap-specific guanine-N(2) methyltransferase</fullName>
    </alternativeName>
</protein>
<dbReference type="AlphaFoldDB" id="A0ABD2Z8P9"/>
<dbReference type="InterPro" id="IPR036020">
    <property type="entry name" value="WW_dom_sf"/>
</dbReference>
<comment type="similarity">
    <text evidence="2">Belongs to the methyltransferase superfamily. Trimethylguanosine synthase family.</text>
</comment>
<dbReference type="SMART" id="SM00456">
    <property type="entry name" value="WW"/>
    <property type="match status" value="1"/>
</dbReference>
<comment type="catalytic activity">
    <reaction evidence="3">
        <text>a 5'-end (N(2),N(7)-dimethyl 5'-triphosphoguanosine)-ribonucleoside in snoRNA + S-adenosyl-L-methionine = a 5'-end (N(2),N(2),N(7)-trimethyl 5'-triphosphoguanosine)-ribonucleoside in snoRNA + S-adenosyl-L-homocysteine + H(+)</text>
        <dbReference type="Rhea" id="RHEA:78507"/>
        <dbReference type="Rhea" id="RHEA-COMP:19088"/>
        <dbReference type="Rhea" id="RHEA-COMP:19090"/>
        <dbReference type="ChEBI" id="CHEBI:15378"/>
        <dbReference type="ChEBI" id="CHEBI:57856"/>
        <dbReference type="ChEBI" id="CHEBI:59789"/>
        <dbReference type="ChEBI" id="CHEBI:167623"/>
        <dbReference type="ChEBI" id="CHEBI:172880"/>
    </reaction>
    <physiologicalReaction direction="left-to-right" evidence="3">
        <dbReference type="Rhea" id="RHEA:78508"/>
    </physiologicalReaction>
</comment>
<evidence type="ECO:0000256" key="7">
    <source>
        <dbReference type="ARBA" id="ARBA00049790"/>
    </source>
</evidence>
<comment type="catalytic activity">
    <reaction evidence="6">
        <text>a 5'-end (N(7)-methyl 5'-triphosphoguanosine)-ribonucleoside in snRNA + S-adenosyl-L-methionine = a 5'-end (N(2),N(7)-dimethyl 5'-triphosphoguanosine)-ribonucleoside in snRNA + S-adenosyl-L-homocysteine + H(+)</text>
        <dbReference type="Rhea" id="RHEA:78471"/>
        <dbReference type="Rhea" id="RHEA-COMP:19085"/>
        <dbReference type="Rhea" id="RHEA-COMP:19087"/>
        <dbReference type="ChEBI" id="CHEBI:15378"/>
        <dbReference type="ChEBI" id="CHEBI:57856"/>
        <dbReference type="ChEBI" id="CHEBI:59789"/>
        <dbReference type="ChEBI" id="CHEBI:156461"/>
        <dbReference type="ChEBI" id="CHEBI:172880"/>
    </reaction>
    <physiologicalReaction direction="left-to-right" evidence="6">
        <dbReference type="Rhea" id="RHEA:78472"/>
    </physiologicalReaction>
</comment>
<evidence type="ECO:0000256" key="6">
    <source>
        <dbReference type="ARBA" id="ARBA00049075"/>
    </source>
</evidence>
<dbReference type="Proteomes" id="UP001630127">
    <property type="component" value="Unassembled WGS sequence"/>
</dbReference>
<accession>A0ABD2Z8P9</accession>
<dbReference type="SUPFAM" id="SSF51045">
    <property type="entry name" value="WW domain"/>
    <property type="match status" value="1"/>
</dbReference>
<proteinExistence type="inferred from homology"/>
<organism evidence="9 10">
    <name type="scientific">Cinchona calisaya</name>
    <dbReference type="NCBI Taxonomy" id="153742"/>
    <lineage>
        <taxon>Eukaryota</taxon>
        <taxon>Viridiplantae</taxon>
        <taxon>Streptophyta</taxon>
        <taxon>Embryophyta</taxon>
        <taxon>Tracheophyta</taxon>
        <taxon>Spermatophyta</taxon>
        <taxon>Magnoliopsida</taxon>
        <taxon>eudicotyledons</taxon>
        <taxon>Gunneridae</taxon>
        <taxon>Pentapetalae</taxon>
        <taxon>asterids</taxon>
        <taxon>lamiids</taxon>
        <taxon>Gentianales</taxon>
        <taxon>Rubiaceae</taxon>
        <taxon>Cinchonoideae</taxon>
        <taxon>Cinchoneae</taxon>
        <taxon>Cinchona</taxon>
    </lineage>
</organism>
<gene>
    <name evidence="9" type="ORF">ACH5RR_027204</name>
</gene>
<dbReference type="EMBL" id="JBJUIK010000011">
    <property type="protein sequence ID" value="KAL3514487.1"/>
    <property type="molecule type" value="Genomic_DNA"/>
</dbReference>
<evidence type="ECO:0000256" key="2">
    <source>
        <dbReference type="ARBA" id="ARBA00025783"/>
    </source>
</evidence>
<dbReference type="Pfam" id="PF09445">
    <property type="entry name" value="Methyltransf_15"/>
    <property type="match status" value="1"/>
</dbReference>
<dbReference type="InterPro" id="IPR029063">
    <property type="entry name" value="SAM-dependent_MTases_sf"/>
</dbReference>
<comment type="catalytic activity">
    <reaction evidence="5">
        <text>a 5'-end (N(2),N(7)-dimethyl 5'-triphosphoguanosine)-ribonucleoside in snRNA + S-adenosyl-L-methionine = a 5'-end (N(2),N(2),N(7)-trimethyl 5'-triphosphoguanosine)-ribonucleoside in snRNA + S-adenosyl-L-homocysteine + H(+)</text>
        <dbReference type="Rhea" id="RHEA:78479"/>
        <dbReference type="Rhea" id="RHEA-COMP:19087"/>
        <dbReference type="Rhea" id="RHEA-COMP:19089"/>
        <dbReference type="ChEBI" id="CHEBI:15378"/>
        <dbReference type="ChEBI" id="CHEBI:57856"/>
        <dbReference type="ChEBI" id="CHEBI:59789"/>
        <dbReference type="ChEBI" id="CHEBI:167623"/>
        <dbReference type="ChEBI" id="CHEBI:172880"/>
    </reaction>
    <physiologicalReaction direction="left-to-right" evidence="5">
        <dbReference type="Rhea" id="RHEA:78480"/>
    </physiologicalReaction>
</comment>
<comment type="caution">
    <text evidence="9">The sequence shown here is derived from an EMBL/GenBank/DDBJ whole genome shotgun (WGS) entry which is preliminary data.</text>
</comment>
<dbReference type="Pfam" id="PF00397">
    <property type="entry name" value="WW"/>
    <property type="match status" value="1"/>
</dbReference>
<dbReference type="PROSITE" id="PS01159">
    <property type="entry name" value="WW_DOMAIN_1"/>
    <property type="match status" value="1"/>
</dbReference>
<dbReference type="Gene3D" id="3.40.50.150">
    <property type="entry name" value="Vaccinia Virus protein VP39"/>
    <property type="match status" value="1"/>
</dbReference>
<dbReference type="FunFam" id="3.40.50.150:FF:000305">
    <property type="entry name" value="S-adenosyl-L-methionine-dependent methyltransferase superfamily protein"/>
    <property type="match status" value="1"/>
</dbReference>
<dbReference type="PANTHER" id="PTHR14741">
    <property type="entry name" value="S-ADENOSYLMETHIONINE-DEPENDENT METHYLTRANSFERASE RELATED"/>
    <property type="match status" value="1"/>
</dbReference>
<sequence>MEAEETARGKETGEGGAAIKALGPLFKLTQVHLWDDASQEDPVGISTQLNKPIGNGNFGSSNGIISNECFLLPEDVEIVRRMEDLGLPFSFHTNKEKRTRTRGKRKDPKKKTFDSCKDINLEILDSIKVSEGENTSPTIVDDKKNTSLCSMSILGQSEPSCSSIAANSNLLNNPSDGGGESMAFATSGTYVVNESASSDEIYNLGLISSPSFAYGVAKNLVRQGTEGEASPKLNNDTCIGNSLVHGSVDSVGSEPDLRQVDCELVEASLVVDNAADGETSCNCASTELTHESEVASCSQFSELVDFDTADSNCKGAFGDWRAYWDEDYMRHYFYNVITQASTWDPPIGTDDIISSNVAGDPTELILDKEEFVPNIPDSGESNKMGISCGQSPNCALTNESGNDNGSLDQSLDVSGENVIIAESFSSNINAKKKKKVRRLTSNRKLPHAIEESQYPGIPAEFAPIIGKYWCQRYRLFSRFDDGIQMDVEGWFSVTPEPIAKHHAFRCGGGTTVDCFTGVGGNAIQFAQRSHHVIAIDIDPRKINYAQHNAAIYGVDDCIDFVVGDSILLAPKLKGDSVFLSPPWGGPDYVKEKTFDIKTMLRPCNGHSLFNLAKKIAPRVVMFLPRNVDIDQLAELALSASPPWSLEVEKNFLNSKLKAITAYFSEPSNLR</sequence>
<name>A0ABD2Z8P9_9GENT</name>
<reference evidence="9 10" key="1">
    <citation type="submission" date="2024-11" db="EMBL/GenBank/DDBJ databases">
        <title>A near-complete genome assembly of Cinchona calisaya.</title>
        <authorList>
            <person name="Lian D.C."/>
            <person name="Zhao X.W."/>
            <person name="Wei L."/>
        </authorList>
    </citation>
    <scope>NUCLEOTIDE SEQUENCE [LARGE SCALE GENOMIC DNA]</scope>
    <source>
        <tissue evidence="9">Nenye</tissue>
    </source>
</reference>
<dbReference type="PROSITE" id="PS50020">
    <property type="entry name" value="WW_DOMAIN_2"/>
    <property type="match status" value="1"/>
</dbReference>
<dbReference type="InterPro" id="IPR001202">
    <property type="entry name" value="WW_dom"/>
</dbReference>
<dbReference type="CDD" id="cd00201">
    <property type="entry name" value="WW"/>
    <property type="match status" value="1"/>
</dbReference>
<keyword evidence="10" id="KW-1185">Reference proteome</keyword>